<dbReference type="SUPFAM" id="SSF53098">
    <property type="entry name" value="Ribonuclease H-like"/>
    <property type="match status" value="1"/>
</dbReference>
<reference evidence="3" key="1">
    <citation type="journal article" date="2019" name="Int. J. Syst. Evol. Microbiol.">
        <title>The Global Catalogue of Microorganisms (GCM) 10K type strain sequencing project: providing services to taxonomists for standard genome sequencing and annotation.</title>
        <authorList>
            <consortium name="The Broad Institute Genomics Platform"/>
            <consortium name="The Broad Institute Genome Sequencing Center for Infectious Disease"/>
            <person name="Wu L."/>
            <person name="Ma J."/>
        </authorList>
    </citation>
    <scope>NUCLEOTIDE SEQUENCE [LARGE SCALE GENOMIC DNA]</scope>
    <source>
        <strain evidence="3">CCUG 56029</strain>
    </source>
</reference>
<organism evidence="2 3">
    <name type="scientific">Deinococcus navajonensis</name>
    <dbReference type="NCBI Taxonomy" id="309884"/>
    <lineage>
        <taxon>Bacteria</taxon>
        <taxon>Thermotogati</taxon>
        <taxon>Deinococcota</taxon>
        <taxon>Deinococci</taxon>
        <taxon>Deinococcales</taxon>
        <taxon>Deinococcaceae</taxon>
        <taxon>Deinococcus</taxon>
    </lineage>
</organism>
<protein>
    <submittedName>
        <fullName evidence="2">IS701 family transposase</fullName>
    </submittedName>
</protein>
<evidence type="ECO:0000259" key="1">
    <source>
        <dbReference type="Pfam" id="PF13546"/>
    </source>
</evidence>
<sequence length="430" mass="48694">MTPYLGNALLLRRFLRPFQRVLGHTRRRKWCPLYVRGLMASLERKSLQPLAEHVAPGQYAQLHHFVTVSPWQDDQLGAVLARQAQRLVGGRDAVLIVDDTAFPKQGTCSVGVARQYCGVLGKIANCQVLVSLTLARDDVPVPLALRLFLPKVWTDDPERCAAHGVPVGHRGFLTKKQLALEEIDRVRQQGVKFKVVVADAGYGNSAEFRGALSARGLTWAVGVPATQKVYSTNVGMLTERQSKYGRLMVPIPDEQRKSVAQVLHEFPPHKWVSRTWRMGTKGPLHARFAVMRVRVADGGELHDGSHLPGEEVWVVGERRHSGERKYYLTNHPTKTTKIEIIRDIKARWSCEQVHQHLKEELGLDHFEGRSWRGLHHHALLCMIAMVYLQALRLNYVPFDPEKQRPTLPQARHMTCCALWCRYCSRGIGYG</sequence>
<dbReference type="EMBL" id="JBHSEH010000004">
    <property type="protein sequence ID" value="MFC4425226.1"/>
    <property type="molecule type" value="Genomic_DNA"/>
</dbReference>
<proteinExistence type="predicted"/>
<gene>
    <name evidence="2" type="ORF">ACFOZ9_03305</name>
</gene>
<accession>A0ABV8XJZ4</accession>
<dbReference type="RefSeq" id="WP_380036381.1">
    <property type="nucleotide sequence ID" value="NZ_JBHSEH010000004.1"/>
</dbReference>
<dbReference type="PANTHER" id="PTHR33627:SF1">
    <property type="entry name" value="TRANSPOSASE"/>
    <property type="match status" value="1"/>
</dbReference>
<dbReference type="PANTHER" id="PTHR33627">
    <property type="entry name" value="TRANSPOSASE"/>
    <property type="match status" value="1"/>
</dbReference>
<feature type="domain" description="Transposase IS701-like DDE" evidence="1">
    <location>
        <begin position="18"/>
        <end position="283"/>
    </location>
</feature>
<dbReference type="Pfam" id="PF13546">
    <property type="entry name" value="DDE_5"/>
    <property type="match status" value="1"/>
</dbReference>
<name>A0ABV8XJZ4_9DEIO</name>
<evidence type="ECO:0000313" key="3">
    <source>
        <dbReference type="Proteomes" id="UP001595998"/>
    </source>
</evidence>
<evidence type="ECO:0000313" key="2">
    <source>
        <dbReference type="EMBL" id="MFC4425226.1"/>
    </source>
</evidence>
<dbReference type="InterPro" id="IPR038721">
    <property type="entry name" value="IS701-like_DDE_dom"/>
</dbReference>
<dbReference type="InterPro" id="IPR039365">
    <property type="entry name" value="IS701-like"/>
</dbReference>
<keyword evidence="3" id="KW-1185">Reference proteome</keyword>
<comment type="caution">
    <text evidence="2">The sequence shown here is derived from an EMBL/GenBank/DDBJ whole genome shotgun (WGS) entry which is preliminary data.</text>
</comment>
<dbReference type="InterPro" id="IPR012337">
    <property type="entry name" value="RNaseH-like_sf"/>
</dbReference>
<dbReference type="Proteomes" id="UP001595998">
    <property type="component" value="Unassembled WGS sequence"/>
</dbReference>
<dbReference type="NCBIfam" id="NF033540">
    <property type="entry name" value="transpos_IS701"/>
    <property type="match status" value="1"/>
</dbReference>